<dbReference type="OrthoDB" id="10250458at2759"/>
<evidence type="ECO:0000313" key="2">
    <source>
        <dbReference type="EMBL" id="CAB3369361.1"/>
    </source>
</evidence>
<dbReference type="EMBL" id="CADEPI010000044">
    <property type="protein sequence ID" value="CAB3369361.1"/>
    <property type="molecule type" value="Genomic_DNA"/>
</dbReference>
<keyword evidence="1" id="KW-0732">Signal</keyword>
<name>A0A8S1CIX1_9INSE</name>
<gene>
    <name evidence="2" type="ORF">CLODIP_2_CD05654</name>
</gene>
<sequence>MNLSEMMLVLGSLLLALHSNSALALLRPKLVRQTRSWRTIPAYQEPLPAYYPAYDEFEPFDYATAVEDEYADEPGSNLPIGQETWFEAEKSKVNDAFMHNLMELYRHEPAQQQYYEPHYNSYDQPQYYSSDEQQLKVLKRDFSASTAAPAVASAVSRPPAQQGQKEVAMLRPPNPLKGHAEAKPTAHPASIYDAIKRLFTIQDLQEGQSHIKKTQKRFAPSEESLVKQLNSLKKMSA</sequence>
<organism evidence="2 3">
    <name type="scientific">Cloeon dipterum</name>
    <dbReference type="NCBI Taxonomy" id="197152"/>
    <lineage>
        <taxon>Eukaryota</taxon>
        <taxon>Metazoa</taxon>
        <taxon>Ecdysozoa</taxon>
        <taxon>Arthropoda</taxon>
        <taxon>Hexapoda</taxon>
        <taxon>Insecta</taxon>
        <taxon>Pterygota</taxon>
        <taxon>Palaeoptera</taxon>
        <taxon>Ephemeroptera</taxon>
        <taxon>Pisciforma</taxon>
        <taxon>Baetidae</taxon>
        <taxon>Cloeon</taxon>
    </lineage>
</organism>
<protein>
    <submittedName>
        <fullName evidence="2">Uncharacterized protein</fullName>
    </submittedName>
</protein>
<dbReference type="Proteomes" id="UP000494165">
    <property type="component" value="Unassembled WGS sequence"/>
</dbReference>
<accession>A0A8S1CIX1</accession>
<feature type="signal peptide" evidence="1">
    <location>
        <begin position="1"/>
        <end position="24"/>
    </location>
</feature>
<dbReference type="AlphaFoldDB" id="A0A8S1CIX1"/>
<feature type="chain" id="PRO_5035930261" evidence="1">
    <location>
        <begin position="25"/>
        <end position="237"/>
    </location>
</feature>
<keyword evidence="3" id="KW-1185">Reference proteome</keyword>
<evidence type="ECO:0000313" key="3">
    <source>
        <dbReference type="Proteomes" id="UP000494165"/>
    </source>
</evidence>
<comment type="caution">
    <text evidence="2">The sequence shown here is derived from an EMBL/GenBank/DDBJ whole genome shotgun (WGS) entry which is preliminary data.</text>
</comment>
<proteinExistence type="predicted"/>
<reference evidence="2 3" key="1">
    <citation type="submission" date="2020-04" db="EMBL/GenBank/DDBJ databases">
        <authorList>
            <person name="Alioto T."/>
            <person name="Alioto T."/>
            <person name="Gomez Garrido J."/>
        </authorList>
    </citation>
    <scope>NUCLEOTIDE SEQUENCE [LARGE SCALE GENOMIC DNA]</scope>
</reference>
<evidence type="ECO:0000256" key="1">
    <source>
        <dbReference type="SAM" id="SignalP"/>
    </source>
</evidence>